<dbReference type="SMART" id="SM00388">
    <property type="entry name" value="HisKA"/>
    <property type="match status" value="1"/>
</dbReference>
<dbReference type="InterPro" id="IPR036097">
    <property type="entry name" value="HisK_dim/P_sf"/>
</dbReference>
<dbReference type="InterPro" id="IPR000014">
    <property type="entry name" value="PAS"/>
</dbReference>
<dbReference type="InterPro" id="IPR003661">
    <property type="entry name" value="HisK_dim/P_dom"/>
</dbReference>
<dbReference type="EC" id="2.7.13.3" evidence="2"/>
<dbReference type="Gene3D" id="1.10.287.130">
    <property type="match status" value="1"/>
</dbReference>
<evidence type="ECO:0000256" key="5">
    <source>
        <dbReference type="ARBA" id="ARBA00022777"/>
    </source>
</evidence>
<keyword evidence="5 10" id="KW-0418">Kinase</keyword>
<dbReference type="GO" id="GO:0004721">
    <property type="term" value="F:phosphoprotein phosphatase activity"/>
    <property type="evidence" value="ECO:0007669"/>
    <property type="project" value="TreeGrafter"/>
</dbReference>
<organism evidence="10 11">
    <name type="scientific">Sphingobium subterraneum</name>
    <dbReference type="NCBI Taxonomy" id="627688"/>
    <lineage>
        <taxon>Bacteria</taxon>
        <taxon>Pseudomonadati</taxon>
        <taxon>Pseudomonadota</taxon>
        <taxon>Alphaproteobacteria</taxon>
        <taxon>Sphingomonadales</taxon>
        <taxon>Sphingomonadaceae</taxon>
        <taxon>Sphingobium</taxon>
    </lineage>
</organism>
<evidence type="ECO:0000313" key="10">
    <source>
        <dbReference type="EMBL" id="MBB6122346.1"/>
    </source>
</evidence>
<dbReference type="Gene3D" id="3.30.565.10">
    <property type="entry name" value="Histidine kinase-like ATPase, C-terminal domain"/>
    <property type="match status" value="1"/>
</dbReference>
<dbReference type="PROSITE" id="PS50109">
    <property type="entry name" value="HIS_KIN"/>
    <property type="match status" value="1"/>
</dbReference>
<feature type="region of interest" description="Disordered" evidence="8">
    <location>
        <begin position="1"/>
        <end position="22"/>
    </location>
</feature>
<comment type="caution">
    <text evidence="10">The sequence shown here is derived from an EMBL/GenBank/DDBJ whole genome shotgun (WGS) entry which is preliminary data.</text>
</comment>
<feature type="region of interest" description="Disordered" evidence="8">
    <location>
        <begin position="361"/>
        <end position="380"/>
    </location>
</feature>
<reference evidence="10 11" key="1">
    <citation type="submission" date="2020-08" db="EMBL/GenBank/DDBJ databases">
        <title>Genomic Encyclopedia of Type Strains, Phase IV (KMG-IV): sequencing the most valuable type-strain genomes for metagenomic binning, comparative biology and taxonomic classification.</title>
        <authorList>
            <person name="Goeker M."/>
        </authorList>
    </citation>
    <scope>NUCLEOTIDE SEQUENCE [LARGE SCALE GENOMIC DNA]</scope>
    <source>
        <strain evidence="10 11">DSM 102255</strain>
    </source>
</reference>
<protein>
    <recommendedName>
        <fullName evidence="2">histidine kinase</fullName>
        <ecNumber evidence="2">2.7.13.3</ecNumber>
    </recommendedName>
</protein>
<proteinExistence type="predicted"/>
<dbReference type="SMART" id="SM00387">
    <property type="entry name" value="HATPase_c"/>
    <property type="match status" value="1"/>
</dbReference>
<evidence type="ECO:0000256" key="8">
    <source>
        <dbReference type="SAM" id="MobiDB-lite"/>
    </source>
</evidence>
<comment type="catalytic activity">
    <reaction evidence="1">
        <text>ATP + protein L-histidine = ADP + protein N-phospho-L-histidine.</text>
        <dbReference type="EC" id="2.7.13.3"/>
    </reaction>
</comment>
<dbReference type="InterPro" id="IPR036890">
    <property type="entry name" value="HATPase_C_sf"/>
</dbReference>
<name>A0A841IYJ0_9SPHN</name>
<dbReference type="InterPro" id="IPR004358">
    <property type="entry name" value="Sig_transdc_His_kin-like_C"/>
</dbReference>
<dbReference type="GO" id="GO:0016036">
    <property type="term" value="P:cellular response to phosphate starvation"/>
    <property type="evidence" value="ECO:0007669"/>
    <property type="project" value="TreeGrafter"/>
</dbReference>
<evidence type="ECO:0000259" key="9">
    <source>
        <dbReference type="PROSITE" id="PS50109"/>
    </source>
</evidence>
<evidence type="ECO:0000256" key="3">
    <source>
        <dbReference type="ARBA" id="ARBA00022553"/>
    </source>
</evidence>
<dbReference type="Proteomes" id="UP000552700">
    <property type="component" value="Unassembled WGS sequence"/>
</dbReference>
<evidence type="ECO:0000256" key="4">
    <source>
        <dbReference type="ARBA" id="ARBA00022679"/>
    </source>
</evidence>
<dbReference type="InterPro" id="IPR005467">
    <property type="entry name" value="His_kinase_dom"/>
</dbReference>
<keyword evidence="11" id="KW-1185">Reference proteome</keyword>
<dbReference type="EMBL" id="JACIJP010000001">
    <property type="protein sequence ID" value="MBB6122346.1"/>
    <property type="molecule type" value="Genomic_DNA"/>
</dbReference>
<dbReference type="FunFam" id="1.10.287.130:FF:000001">
    <property type="entry name" value="Two-component sensor histidine kinase"/>
    <property type="match status" value="1"/>
</dbReference>
<dbReference type="AlphaFoldDB" id="A0A841IYJ0"/>
<dbReference type="InterPro" id="IPR003594">
    <property type="entry name" value="HATPase_dom"/>
</dbReference>
<keyword evidence="3" id="KW-0597">Phosphoprotein</keyword>
<dbReference type="SUPFAM" id="SSF55874">
    <property type="entry name" value="ATPase domain of HSP90 chaperone/DNA topoisomerase II/histidine kinase"/>
    <property type="match status" value="1"/>
</dbReference>
<keyword evidence="6" id="KW-0902">Two-component regulatory system</keyword>
<gene>
    <name evidence="10" type="ORF">FHS92_000053</name>
</gene>
<dbReference type="PANTHER" id="PTHR45453">
    <property type="entry name" value="PHOSPHATE REGULON SENSOR PROTEIN PHOR"/>
    <property type="match status" value="1"/>
</dbReference>
<keyword evidence="4 10" id="KW-0808">Transferase</keyword>
<dbReference type="FunFam" id="3.30.565.10:FF:000006">
    <property type="entry name" value="Sensor histidine kinase WalK"/>
    <property type="match status" value="1"/>
</dbReference>
<feature type="domain" description="Histidine kinase" evidence="9">
    <location>
        <begin position="144"/>
        <end position="364"/>
    </location>
</feature>
<evidence type="ECO:0000256" key="2">
    <source>
        <dbReference type="ARBA" id="ARBA00012438"/>
    </source>
</evidence>
<dbReference type="SUPFAM" id="SSF47384">
    <property type="entry name" value="Homodimeric domain of signal transducing histidine kinase"/>
    <property type="match status" value="1"/>
</dbReference>
<evidence type="ECO:0000256" key="6">
    <source>
        <dbReference type="ARBA" id="ARBA00023012"/>
    </source>
</evidence>
<keyword evidence="7" id="KW-0472">Membrane</keyword>
<accession>A0A841IYJ0</accession>
<dbReference type="Pfam" id="PF02518">
    <property type="entry name" value="HATPase_c"/>
    <property type="match status" value="1"/>
</dbReference>
<dbReference type="Pfam" id="PF13188">
    <property type="entry name" value="PAS_8"/>
    <property type="match status" value="1"/>
</dbReference>
<evidence type="ECO:0000256" key="7">
    <source>
        <dbReference type="ARBA" id="ARBA00023136"/>
    </source>
</evidence>
<dbReference type="GO" id="GO:0005886">
    <property type="term" value="C:plasma membrane"/>
    <property type="evidence" value="ECO:0007669"/>
    <property type="project" value="TreeGrafter"/>
</dbReference>
<dbReference type="InterPro" id="IPR050351">
    <property type="entry name" value="BphY/WalK/GraS-like"/>
</dbReference>
<dbReference type="Gene3D" id="3.30.450.20">
    <property type="entry name" value="PAS domain"/>
    <property type="match status" value="1"/>
</dbReference>
<evidence type="ECO:0000313" key="11">
    <source>
        <dbReference type="Proteomes" id="UP000552700"/>
    </source>
</evidence>
<sequence length="380" mass="40678">MTEAEQETNPAAPPIPRTASTDLLDNDSFTRILDGLADPMIVVDQRRVALANRAALRLLGNHIVGEDIRLAIRHPAAAERLSGTDPVTTPLTLDIVGLGARDQRWSMQIVPIDADSGAQRLLVHMLDQTSRYAAERARVDFVANASHELRTPLAAILGFIETLADPDVGADLETRTRFLGIVDGEARRMQQLVDDLMSLSRIEADKHRLPAETIDIGALAKQVAADARQSLGKRGQDIACDVAPGLGPIQGDTAQLSQLLHNLVNNSAKYGRAGTPIGLSIVANSLEMLRITVSDEGEGISPDHLPRLTERFYRVDSGRSRAVGGTGLGLAIVKHIVERHRGRLDISSVVGKGTTVSVLLPTTPSASSRDGANPDTTLVS</sequence>
<evidence type="ECO:0000256" key="1">
    <source>
        <dbReference type="ARBA" id="ARBA00000085"/>
    </source>
</evidence>
<dbReference type="PANTHER" id="PTHR45453:SF1">
    <property type="entry name" value="PHOSPHATE REGULON SENSOR PROTEIN PHOR"/>
    <property type="match status" value="1"/>
</dbReference>
<dbReference type="CDD" id="cd00082">
    <property type="entry name" value="HisKA"/>
    <property type="match status" value="1"/>
</dbReference>
<dbReference type="PRINTS" id="PR00344">
    <property type="entry name" value="BCTRLSENSOR"/>
</dbReference>
<dbReference type="Pfam" id="PF00512">
    <property type="entry name" value="HisKA"/>
    <property type="match status" value="1"/>
</dbReference>
<dbReference type="GO" id="GO:0000155">
    <property type="term" value="F:phosphorelay sensor kinase activity"/>
    <property type="evidence" value="ECO:0007669"/>
    <property type="project" value="InterPro"/>
</dbReference>